<evidence type="ECO:0000256" key="3">
    <source>
        <dbReference type="ARBA" id="ARBA00022679"/>
    </source>
</evidence>
<name>A0A485K741_9STRA</name>
<evidence type="ECO:0000256" key="1">
    <source>
        <dbReference type="ARBA" id="ARBA00012513"/>
    </source>
</evidence>
<dbReference type="GO" id="GO:0005524">
    <property type="term" value="F:ATP binding"/>
    <property type="evidence" value="ECO:0007669"/>
    <property type="project" value="UniProtKB-KW"/>
</dbReference>
<evidence type="ECO:0000256" key="12">
    <source>
        <dbReference type="ARBA" id="ARBA00048679"/>
    </source>
</evidence>
<dbReference type="EMBL" id="CAADRA010000194">
    <property type="protein sequence ID" value="VFT79198.1"/>
    <property type="molecule type" value="Genomic_DNA"/>
</dbReference>
<dbReference type="InterPro" id="IPR000719">
    <property type="entry name" value="Prot_kinase_dom"/>
</dbReference>
<keyword evidence="4" id="KW-0547">Nucleotide-binding</keyword>
<dbReference type="Pfam" id="PF01163">
    <property type="entry name" value="RIO1"/>
    <property type="match status" value="1"/>
</dbReference>
<evidence type="ECO:0000256" key="10">
    <source>
        <dbReference type="ARBA" id="ARBA00042858"/>
    </source>
</evidence>
<dbReference type="OrthoDB" id="193242at2759"/>
<dbReference type="PANTHER" id="PTHR24056:SF107">
    <property type="entry name" value="CYCLIN-DEPENDENT KINASE 11A-RELATED"/>
    <property type="match status" value="1"/>
</dbReference>
<keyword evidence="5" id="KW-0418">Kinase</keyword>
<keyword evidence="6" id="KW-0067">ATP-binding</keyword>
<dbReference type="GO" id="GO:0005634">
    <property type="term" value="C:nucleus"/>
    <property type="evidence" value="ECO:0007669"/>
    <property type="project" value="TreeGrafter"/>
</dbReference>
<evidence type="ECO:0000256" key="9">
    <source>
        <dbReference type="ARBA" id="ARBA00041902"/>
    </source>
</evidence>
<comment type="catalytic activity">
    <reaction evidence="12">
        <text>L-seryl-[protein] + ATP = O-phospho-L-seryl-[protein] + ADP + H(+)</text>
        <dbReference type="Rhea" id="RHEA:17989"/>
        <dbReference type="Rhea" id="RHEA-COMP:9863"/>
        <dbReference type="Rhea" id="RHEA-COMP:11604"/>
        <dbReference type="ChEBI" id="CHEBI:15378"/>
        <dbReference type="ChEBI" id="CHEBI:29999"/>
        <dbReference type="ChEBI" id="CHEBI:30616"/>
        <dbReference type="ChEBI" id="CHEBI:83421"/>
        <dbReference type="ChEBI" id="CHEBI:456216"/>
        <dbReference type="EC" id="2.7.11.1"/>
    </reaction>
</comment>
<reference evidence="15 16" key="1">
    <citation type="submission" date="2019-03" db="EMBL/GenBank/DDBJ databases">
        <authorList>
            <person name="Gaulin E."/>
            <person name="Dumas B."/>
        </authorList>
    </citation>
    <scope>NUCLEOTIDE SEQUENCE [LARGE SCALE GENOMIC DNA]</scope>
    <source>
        <strain evidence="15">CBS 568.67</strain>
    </source>
</reference>
<sequence>MNMIDKSIYDKAGTAKAFSDFFLPMAAEEDFQLNIQKLKLNGQIEMVNYPHVLVMPPADRSLEDIYLKERPNDNQIRDMLQEIAEKLKDLHENNIIHGDLKKLNILRVNSRMQLIDMDAATKNGEDIGIQFSSGSLPPELFYKLQDENEIDSYQKHWEQTLASYPEWWTKVQPRHNWVVKTFRTANESKTLPYEPVKASPAVDMWAFGVMMYQLYSGVELVPTDRNQDKDDCGTKQAATWTKNDLTTRIQNKVFNQLARDLLLKLLAVNPNDSISSQAIMHHEYFNVLYDPCTAKTLQVLDQKLNQLNDHVQCGFASVNQRLDQVVEIYRNAIEALGRAKESIMRGIFQATEVHIPTSFVLLPFDILDKQQDDEDAVTATLDQTANSVHKGLALGENFMKSIQTNKAIGTEIKIFSCGDPLYMYLIDEVQGIPVVPPKDDNSVHPIKIETKSEKYIAFMTTAMQYIQTGFKFLKGATHTGANIEKSKKTSSVFDFQVLQTAVEAYDSAAPVHQIREGNFAGLGRKYAASGQALWTTKETIAAFEISKRPKNVVVPSNTGPDKKKSVTAQEIYAQVLRQQHGVDR</sequence>
<evidence type="ECO:0000256" key="7">
    <source>
        <dbReference type="ARBA" id="ARBA00038543"/>
    </source>
</evidence>
<dbReference type="SUPFAM" id="SSF56112">
    <property type="entry name" value="Protein kinase-like (PK-like)"/>
    <property type="match status" value="1"/>
</dbReference>
<comment type="catalytic activity">
    <reaction evidence="11">
        <text>L-threonyl-[protein] + ATP = O-phospho-L-threonyl-[protein] + ADP + H(+)</text>
        <dbReference type="Rhea" id="RHEA:46608"/>
        <dbReference type="Rhea" id="RHEA-COMP:11060"/>
        <dbReference type="Rhea" id="RHEA-COMP:11605"/>
        <dbReference type="ChEBI" id="CHEBI:15378"/>
        <dbReference type="ChEBI" id="CHEBI:30013"/>
        <dbReference type="ChEBI" id="CHEBI:30616"/>
        <dbReference type="ChEBI" id="CHEBI:61977"/>
        <dbReference type="ChEBI" id="CHEBI:456216"/>
        <dbReference type="EC" id="2.7.11.1"/>
    </reaction>
</comment>
<keyword evidence="16" id="KW-1185">Reference proteome</keyword>
<dbReference type="GO" id="GO:0007346">
    <property type="term" value="P:regulation of mitotic cell cycle"/>
    <property type="evidence" value="ECO:0007669"/>
    <property type="project" value="TreeGrafter"/>
</dbReference>
<dbReference type="InterPro" id="IPR018934">
    <property type="entry name" value="RIO_dom"/>
</dbReference>
<dbReference type="SMART" id="SM00220">
    <property type="entry name" value="S_TKc"/>
    <property type="match status" value="1"/>
</dbReference>
<evidence type="ECO:0000256" key="2">
    <source>
        <dbReference type="ARBA" id="ARBA00022527"/>
    </source>
</evidence>
<dbReference type="PROSITE" id="PS50011">
    <property type="entry name" value="PROTEIN_KINASE_DOM"/>
    <property type="match status" value="1"/>
</dbReference>
<protein>
    <recommendedName>
        <fullName evidence="8">Cyclin-dependent kinase 2 homolog</fullName>
        <ecNumber evidence="1">2.7.11.1</ecNumber>
    </recommendedName>
    <alternativeName>
        <fullName evidence="9">Cell division control protein 2 homolog</fullName>
    </alternativeName>
    <alternativeName>
        <fullName evidence="10">cdc2-related kinase 2</fullName>
    </alternativeName>
</protein>
<organism evidence="15 16">
    <name type="scientific">Aphanomyces stellatus</name>
    <dbReference type="NCBI Taxonomy" id="120398"/>
    <lineage>
        <taxon>Eukaryota</taxon>
        <taxon>Sar</taxon>
        <taxon>Stramenopiles</taxon>
        <taxon>Oomycota</taxon>
        <taxon>Saprolegniomycetes</taxon>
        <taxon>Saprolegniales</taxon>
        <taxon>Verrucalvaceae</taxon>
        <taxon>Aphanomyces</taxon>
    </lineage>
</organism>
<keyword evidence="3" id="KW-0808">Transferase</keyword>
<gene>
    <name evidence="15" type="primary">Aste57867_1993</name>
    <name evidence="14" type="ORF">As57867_001991</name>
    <name evidence="15" type="ORF">ASTE57867_1993</name>
</gene>
<evidence type="ECO:0000259" key="13">
    <source>
        <dbReference type="PROSITE" id="PS50011"/>
    </source>
</evidence>
<evidence type="ECO:0000256" key="4">
    <source>
        <dbReference type="ARBA" id="ARBA00022741"/>
    </source>
</evidence>
<evidence type="ECO:0000256" key="6">
    <source>
        <dbReference type="ARBA" id="ARBA00022840"/>
    </source>
</evidence>
<dbReference type="EC" id="2.7.11.1" evidence="1"/>
<comment type="subunit">
    <text evidence="7">May form a complex composed of at least the catalytic subunit CRK2 and a cyclin.</text>
</comment>
<reference evidence="14" key="2">
    <citation type="submission" date="2019-06" db="EMBL/GenBank/DDBJ databases">
        <title>Genomics analysis of Aphanomyces spp. identifies a new class of oomycete effector associated with host adaptation.</title>
        <authorList>
            <person name="Gaulin E."/>
        </authorList>
    </citation>
    <scope>NUCLEOTIDE SEQUENCE</scope>
    <source>
        <strain evidence="14">CBS 578.67</strain>
    </source>
</reference>
<dbReference type="InterPro" id="IPR050108">
    <property type="entry name" value="CDK"/>
</dbReference>
<evidence type="ECO:0000313" key="16">
    <source>
        <dbReference type="Proteomes" id="UP000332933"/>
    </source>
</evidence>
<evidence type="ECO:0000313" key="15">
    <source>
        <dbReference type="EMBL" id="VFT79198.1"/>
    </source>
</evidence>
<evidence type="ECO:0000313" key="14">
    <source>
        <dbReference type="EMBL" id="KAF0717956.1"/>
    </source>
</evidence>
<evidence type="ECO:0000256" key="5">
    <source>
        <dbReference type="ARBA" id="ARBA00022777"/>
    </source>
</evidence>
<dbReference type="Proteomes" id="UP000332933">
    <property type="component" value="Unassembled WGS sequence"/>
</dbReference>
<dbReference type="PANTHER" id="PTHR24056">
    <property type="entry name" value="CELL DIVISION PROTEIN KINASE"/>
    <property type="match status" value="1"/>
</dbReference>
<dbReference type="Pfam" id="PF00069">
    <property type="entry name" value="Pkinase"/>
    <property type="match status" value="1"/>
</dbReference>
<dbReference type="GO" id="GO:0004674">
    <property type="term" value="F:protein serine/threonine kinase activity"/>
    <property type="evidence" value="ECO:0007669"/>
    <property type="project" value="UniProtKB-KW"/>
</dbReference>
<evidence type="ECO:0000256" key="8">
    <source>
        <dbReference type="ARBA" id="ARBA00039612"/>
    </source>
</evidence>
<dbReference type="EMBL" id="VJMH01000194">
    <property type="protein sequence ID" value="KAF0717956.1"/>
    <property type="molecule type" value="Genomic_DNA"/>
</dbReference>
<accession>A0A485K741</accession>
<feature type="domain" description="Protein kinase" evidence="13">
    <location>
        <begin position="1"/>
        <end position="285"/>
    </location>
</feature>
<dbReference type="Gene3D" id="1.10.510.10">
    <property type="entry name" value="Transferase(Phosphotransferase) domain 1"/>
    <property type="match status" value="1"/>
</dbReference>
<dbReference type="InterPro" id="IPR011009">
    <property type="entry name" value="Kinase-like_dom_sf"/>
</dbReference>
<evidence type="ECO:0000256" key="11">
    <source>
        <dbReference type="ARBA" id="ARBA00047899"/>
    </source>
</evidence>
<dbReference type="AlphaFoldDB" id="A0A485K741"/>
<keyword evidence="2" id="KW-0723">Serine/threonine-protein kinase</keyword>
<proteinExistence type="predicted"/>